<name>A0A0H2MM35_9PROT</name>
<dbReference type="Pfam" id="PF06271">
    <property type="entry name" value="RDD"/>
    <property type="match status" value="1"/>
</dbReference>
<dbReference type="Pfam" id="PF14237">
    <property type="entry name" value="GYF_2"/>
    <property type="match status" value="1"/>
</dbReference>
<evidence type="ECO:0000256" key="4">
    <source>
        <dbReference type="ARBA" id="ARBA00023136"/>
    </source>
</evidence>
<feature type="transmembrane region" description="Helical" evidence="5">
    <location>
        <begin position="149"/>
        <end position="171"/>
    </location>
</feature>
<accession>A0A0H2MM35</accession>
<evidence type="ECO:0008006" key="10">
    <source>
        <dbReference type="Google" id="ProtNLM"/>
    </source>
</evidence>
<evidence type="ECO:0000259" key="7">
    <source>
        <dbReference type="Pfam" id="PF14237"/>
    </source>
</evidence>
<gene>
    <name evidence="8" type="ORF">WH96_05785</name>
</gene>
<keyword evidence="3 5" id="KW-1133">Transmembrane helix</keyword>
<evidence type="ECO:0000313" key="9">
    <source>
        <dbReference type="Proteomes" id="UP000035444"/>
    </source>
</evidence>
<evidence type="ECO:0000313" key="8">
    <source>
        <dbReference type="EMBL" id="KLN61802.1"/>
    </source>
</evidence>
<evidence type="ECO:0000256" key="3">
    <source>
        <dbReference type="ARBA" id="ARBA00022989"/>
    </source>
</evidence>
<comment type="caution">
    <text evidence="8">The sequence shown here is derived from an EMBL/GenBank/DDBJ whole genome shotgun (WGS) entry which is preliminary data.</text>
</comment>
<keyword evidence="2 5" id="KW-0812">Transmembrane</keyword>
<dbReference type="Proteomes" id="UP000035444">
    <property type="component" value="Unassembled WGS sequence"/>
</dbReference>
<evidence type="ECO:0000256" key="2">
    <source>
        <dbReference type="ARBA" id="ARBA00022692"/>
    </source>
</evidence>
<dbReference type="GO" id="GO:0016020">
    <property type="term" value="C:membrane"/>
    <property type="evidence" value="ECO:0007669"/>
    <property type="project" value="UniProtKB-SubCell"/>
</dbReference>
<evidence type="ECO:0000256" key="5">
    <source>
        <dbReference type="SAM" id="Phobius"/>
    </source>
</evidence>
<feature type="domain" description="GYF" evidence="7">
    <location>
        <begin position="4"/>
        <end position="49"/>
    </location>
</feature>
<dbReference type="InterPro" id="IPR025640">
    <property type="entry name" value="GYF_2"/>
</dbReference>
<dbReference type="AlphaFoldDB" id="A0A0H2MM35"/>
<feature type="transmembrane region" description="Helical" evidence="5">
    <location>
        <begin position="111"/>
        <end position="129"/>
    </location>
</feature>
<dbReference type="OrthoDB" id="198456at2"/>
<feature type="transmembrane region" description="Helical" evidence="5">
    <location>
        <begin position="254"/>
        <end position="271"/>
    </location>
</feature>
<proteinExistence type="predicted"/>
<feature type="transmembrane region" description="Helical" evidence="5">
    <location>
        <begin position="206"/>
        <end position="230"/>
    </location>
</feature>
<dbReference type="RefSeq" id="WP_047763139.1">
    <property type="nucleotide sequence ID" value="NZ_LAQL01000003.1"/>
</dbReference>
<dbReference type="EMBL" id="LAQL01000003">
    <property type="protein sequence ID" value="KLN61802.1"/>
    <property type="molecule type" value="Genomic_DNA"/>
</dbReference>
<protein>
    <recommendedName>
        <fullName evidence="10">RDD domain-containing protein</fullName>
    </recommendedName>
</protein>
<evidence type="ECO:0000259" key="6">
    <source>
        <dbReference type="Pfam" id="PF06271"/>
    </source>
</evidence>
<dbReference type="InterPro" id="IPR010432">
    <property type="entry name" value="RDD"/>
</dbReference>
<comment type="subcellular location">
    <subcellularLocation>
        <location evidence="1">Membrane</location>
        <topology evidence="1">Multi-pass membrane protein</topology>
    </subcellularLocation>
</comment>
<reference evidence="8 9" key="1">
    <citation type="submission" date="2015-03" db="EMBL/GenBank/DDBJ databases">
        <title>Genome Sequence of Kiloniella spongiae MEBiC09566, isolated from a marine sponge.</title>
        <authorList>
            <person name="Shao Z."/>
            <person name="Wang L."/>
            <person name="Li X."/>
        </authorList>
    </citation>
    <scope>NUCLEOTIDE SEQUENCE [LARGE SCALE GENOMIC DNA]</scope>
    <source>
        <strain evidence="8 9">MEBiC09566</strain>
    </source>
</reference>
<keyword evidence="4 5" id="KW-0472">Membrane</keyword>
<evidence type="ECO:0000256" key="1">
    <source>
        <dbReference type="ARBA" id="ARBA00004141"/>
    </source>
</evidence>
<feature type="domain" description="RDD" evidence="6">
    <location>
        <begin position="104"/>
        <end position="243"/>
    </location>
</feature>
<organism evidence="8 9">
    <name type="scientific">Kiloniella spongiae</name>
    <dbReference type="NCBI Taxonomy" id="1489064"/>
    <lineage>
        <taxon>Bacteria</taxon>
        <taxon>Pseudomonadati</taxon>
        <taxon>Pseudomonadota</taxon>
        <taxon>Alphaproteobacteria</taxon>
        <taxon>Rhodospirillales</taxon>
        <taxon>Kiloniellaceae</taxon>
        <taxon>Kiloniella</taxon>
    </lineage>
</organism>
<keyword evidence="9" id="KW-1185">Reference proteome</keyword>
<dbReference type="STRING" id="1489064.WH96_05785"/>
<sequence length="272" mass="31014">METWYYWADNQECGPVTKLELYKLFKANVIAGYSFIRPQDSDEWLAYKELKIRRSDFTWDELNGPELDQEKFDEAAPSVTTSADVRNTVPDGVLQDNVWNDVSPHPWRRHFARWIDISIYGNLIFYPLIAPYSPEQLTNLLPLLSLTQLLAISCLVPMILFGAVVLFNTALSGVTGTTVGKYLLGIKILNKDHSPLSILQTLKREVLVFIKGFALGLPVLSIITQMYGYFDLTMDKATSWDKSMNTVIVHRENNGLQFLICIISISLYLYFA</sequence>